<protein>
    <submittedName>
        <fullName evidence="2">TIM barrel metal-dependent hydrolase</fullName>
    </submittedName>
</protein>
<accession>A0A8H5RUU7</accession>
<dbReference type="PANTHER" id="PTHR35563">
    <property type="entry name" value="BARREL METAL-DEPENDENT HYDROLASE, PUTATIVE (AFU_ORTHOLOGUE AFUA_1G16240)-RELATED"/>
    <property type="match status" value="1"/>
</dbReference>
<keyword evidence="3" id="KW-1185">Reference proteome</keyword>
<reference evidence="2 3" key="1">
    <citation type="submission" date="2020-05" db="EMBL/GenBank/DDBJ databases">
        <title>Identification and distribution of gene clusters putatively required for synthesis of sphingolipid metabolism inhibitors in phylogenetically diverse species of the filamentous fungus Fusarium.</title>
        <authorList>
            <person name="Kim H.-S."/>
            <person name="Busman M."/>
            <person name="Brown D.W."/>
            <person name="Divon H."/>
            <person name="Uhlig S."/>
            <person name="Proctor R.H."/>
        </authorList>
    </citation>
    <scope>NUCLEOTIDE SEQUENCE [LARGE SCALE GENOMIC DNA]</scope>
    <source>
        <strain evidence="2 3">NRRL 66243</strain>
    </source>
</reference>
<dbReference type="InterPro" id="IPR052358">
    <property type="entry name" value="Aro_Compnd_Degr_Hydrolases"/>
</dbReference>
<dbReference type="Proteomes" id="UP000530670">
    <property type="component" value="Unassembled WGS sequence"/>
</dbReference>
<dbReference type="InterPro" id="IPR006680">
    <property type="entry name" value="Amidohydro-rel"/>
</dbReference>
<dbReference type="GeneID" id="59303572"/>
<dbReference type="GO" id="GO:0016787">
    <property type="term" value="F:hydrolase activity"/>
    <property type="evidence" value="ECO:0007669"/>
    <property type="project" value="UniProtKB-KW"/>
</dbReference>
<proteinExistence type="predicted"/>
<evidence type="ECO:0000313" key="3">
    <source>
        <dbReference type="Proteomes" id="UP000530670"/>
    </source>
</evidence>
<dbReference type="Pfam" id="PF04909">
    <property type="entry name" value="Amidohydro_2"/>
    <property type="match status" value="1"/>
</dbReference>
<keyword evidence="2" id="KW-0378">Hydrolase</keyword>
<gene>
    <name evidence="2" type="ORF">FTJAE_4856</name>
</gene>
<dbReference type="AlphaFoldDB" id="A0A8H5RUU7"/>
<comment type="caution">
    <text evidence="2">The sequence shown here is derived from an EMBL/GenBank/DDBJ whole genome shotgun (WGS) entry which is preliminary data.</text>
</comment>
<name>A0A8H5RUU7_9HYPO</name>
<dbReference type="RefSeq" id="XP_037208113.1">
    <property type="nucleotide sequence ID" value="XM_037351302.1"/>
</dbReference>
<sequence length="364" mass="41010">MYIPPSYATALPSGVLSSPPELLLIPTMKLASSLILVLLQNTTIADAAAMNPPSPPLSIAKRATSVSHGADPRMSAGAWDSHLHIMDPVRYPPVENIPYKPAVHNLWENAIFENSIGCDHVFFVQTATHGYDLTLMLDSMRAVGNERALGLALFDPNTTSHEHIRRWDSEGIRAVRVNLVTYGDDTPIEELKSQINKYVDLIKPFDWVLQLYTKMERIAELEDFLPTLGVRFVFDHYGDPSLPQTAGPVNPYNIKGFQSLVRLLKTGTTWVKISGAYRLSHLDSDIWEDLDPVTLELFEQAPKRVVFGSDWPHTRFEGLDVRPWVSHLLDLTEGKQWLRERLFRDNALELWGVNKTQSTCNGDK</sequence>
<dbReference type="PANTHER" id="PTHR35563:SF2">
    <property type="entry name" value="BARREL METAL-DEPENDENT HYDROLASE, PUTATIVE (AFU_ORTHOLOGUE AFUA_1G16240)-RELATED"/>
    <property type="match status" value="1"/>
</dbReference>
<dbReference type="Gene3D" id="3.20.20.140">
    <property type="entry name" value="Metal-dependent hydrolases"/>
    <property type="match status" value="1"/>
</dbReference>
<evidence type="ECO:0000313" key="2">
    <source>
        <dbReference type="EMBL" id="KAF5639518.1"/>
    </source>
</evidence>
<dbReference type="EMBL" id="JAAQRI010000091">
    <property type="protein sequence ID" value="KAF5639518.1"/>
    <property type="molecule type" value="Genomic_DNA"/>
</dbReference>
<dbReference type="InterPro" id="IPR032466">
    <property type="entry name" value="Metal_Hydrolase"/>
</dbReference>
<dbReference type="OrthoDB" id="2135488at2759"/>
<feature type="domain" description="Amidohydrolase-related" evidence="1">
    <location>
        <begin position="80"/>
        <end position="352"/>
    </location>
</feature>
<dbReference type="SUPFAM" id="SSF51556">
    <property type="entry name" value="Metallo-dependent hydrolases"/>
    <property type="match status" value="1"/>
</dbReference>
<organism evidence="2 3">
    <name type="scientific">Fusarium tjaetaba</name>
    <dbReference type="NCBI Taxonomy" id="1567544"/>
    <lineage>
        <taxon>Eukaryota</taxon>
        <taxon>Fungi</taxon>
        <taxon>Dikarya</taxon>
        <taxon>Ascomycota</taxon>
        <taxon>Pezizomycotina</taxon>
        <taxon>Sordariomycetes</taxon>
        <taxon>Hypocreomycetidae</taxon>
        <taxon>Hypocreales</taxon>
        <taxon>Nectriaceae</taxon>
        <taxon>Fusarium</taxon>
        <taxon>Fusarium fujikuroi species complex</taxon>
    </lineage>
</organism>
<evidence type="ECO:0000259" key="1">
    <source>
        <dbReference type="Pfam" id="PF04909"/>
    </source>
</evidence>